<name>A0ABS2L9Q2_9MICO</name>
<dbReference type="RefSeq" id="WP_205111187.1">
    <property type="nucleotide sequence ID" value="NZ_BAAAHT010000001.1"/>
</dbReference>
<keyword evidence="2" id="KW-0472">Membrane</keyword>
<feature type="transmembrane region" description="Helical" evidence="2">
    <location>
        <begin position="122"/>
        <end position="144"/>
    </location>
</feature>
<evidence type="ECO:0000313" key="4">
    <source>
        <dbReference type="Proteomes" id="UP000776164"/>
    </source>
</evidence>
<organism evidence="3 4">
    <name type="scientific">Subtercola frigoramans</name>
    <dbReference type="NCBI Taxonomy" id="120298"/>
    <lineage>
        <taxon>Bacteria</taxon>
        <taxon>Bacillati</taxon>
        <taxon>Actinomycetota</taxon>
        <taxon>Actinomycetes</taxon>
        <taxon>Micrococcales</taxon>
        <taxon>Microbacteriaceae</taxon>
        <taxon>Subtercola</taxon>
    </lineage>
</organism>
<dbReference type="Proteomes" id="UP000776164">
    <property type="component" value="Unassembled WGS sequence"/>
</dbReference>
<keyword evidence="2" id="KW-0812">Transmembrane</keyword>
<feature type="region of interest" description="Disordered" evidence="1">
    <location>
        <begin position="1"/>
        <end position="74"/>
    </location>
</feature>
<feature type="compositionally biased region" description="Basic and acidic residues" evidence="1">
    <location>
        <begin position="49"/>
        <end position="64"/>
    </location>
</feature>
<evidence type="ECO:0000256" key="1">
    <source>
        <dbReference type="SAM" id="MobiDB-lite"/>
    </source>
</evidence>
<dbReference type="EMBL" id="JAFBBU010000001">
    <property type="protein sequence ID" value="MBM7473601.1"/>
    <property type="molecule type" value="Genomic_DNA"/>
</dbReference>
<proteinExistence type="predicted"/>
<keyword evidence="2" id="KW-1133">Transmembrane helix</keyword>
<sequence length="301" mass="31368">MLADEPSAGHSSDNNSSPGRVGVSGAGLGRIAGSATGIVGEPSPGGPRSEARPDEEAQRAELRRAVFRPGTPDDLREQKAAELAALEQAIDDERYAAGLRESTASAEAARRRDHTRSLRRKWVLLSLGIVVAVLAVVAVTSMLFAGRTQPRTLAASDVSASDAAASTFPALSPAEAEAQSPAQIFARPQTSADMPTQGFPVGLVISSFRLLRTSQFTPTTAFVALGPDGDTCLTVYGTGTDFESKCTLAETALRGGITVVFSTVQNMNPRTGSTAVSSVTFTAEWMPDGQYTVSSAITVAH</sequence>
<comment type="caution">
    <text evidence="3">The sequence shown here is derived from an EMBL/GenBank/DDBJ whole genome shotgun (WGS) entry which is preliminary data.</text>
</comment>
<accession>A0ABS2L9Q2</accession>
<gene>
    <name evidence="3" type="ORF">JOE66_003235</name>
</gene>
<evidence type="ECO:0000313" key="3">
    <source>
        <dbReference type="EMBL" id="MBM7473601.1"/>
    </source>
</evidence>
<reference evidence="3 4" key="1">
    <citation type="submission" date="2021-01" db="EMBL/GenBank/DDBJ databases">
        <title>Sequencing the genomes of 1000 actinobacteria strains.</title>
        <authorList>
            <person name="Klenk H.-P."/>
        </authorList>
    </citation>
    <scope>NUCLEOTIDE SEQUENCE [LARGE SCALE GENOMIC DNA]</scope>
    <source>
        <strain evidence="3 4">DSM 13057</strain>
    </source>
</reference>
<keyword evidence="4" id="KW-1185">Reference proteome</keyword>
<feature type="compositionally biased region" description="Polar residues" evidence="1">
    <location>
        <begin position="9"/>
        <end position="18"/>
    </location>
</feature>
<evidence type="ECO:0000256" key="2">
    <source>
        <dbReference type="SAM" id="Phobius"/>
    </source>
</evidence>
<protein>
    <submittedName>
        <fullName evidence="3">Uncharacterized protein</fullName>
    </submittedName>
</protein>